<protein>
    <submittedName>
        <fullName evidence="3">GNAT family N-acetyltransferase</fullName>
    </submittedName>
</protein>
<sequence>MTRTQRTAKLKLRNATLEDVDAILALQARAYPSMQPDPPSMIRGQISAFPEGQFIVEFEDEVVGWCASFIIDEAAAFAPHDWAGITGNGFAARHDPDGEWVYGMEVAVDPARRRLRIGERLYVARQALCEDWSLKGVVFGGRLSGYRRKKRIYPTPEAYLAAIEAREIRDGVLNFQMRMGYEPAGVLRNYYPEDGEAGGHAALMVWRNPAWAEGQGPGRLPSPNTVRVAAVQLKTREVETVAEFERTVEFFVDACAEYDADFCVFPEMFTVPLLSLEKRKLTPEESIAALTRHTKRFVEFMSALAVRYNINIIGGSHPTKLENGTIQNVAYVFLRDGSIHTQEKIHPTPNERFWWNIKGGDTVAAIPTDCGPIGVLICYDSEFPELARRLADEGAKIIFVPYATDDRPGHLRVRYCAQARAIENQLYLVTAGNVGNLPGVANMDVNYAQAAIITPCDFPFARDGLAAEASENVETIAVADLHMDSLAEARRSGTVRNLRDRRFDLYRIVWTDRG</sequence>
<dbReference type="PANTHER" id="PTHR23088:SF50">
    <property type="entry name" value="HYDROLASE YHCX"/>
    <property type="match status" value="1"/>
</dbReference>
<dbReference type="AlphaFoldDB" id="A0A5M6ZJQ4"/>
<dbReference type="RefSeq" id="WP_150021601.1">
    <property type="nucleotide sequence ID" value="NZ_VWOJ01000001.1"/>
</dbReference>
<dbReference type="Pfam" id="PF00795">
    <property type="entry name" value="CN_hydrolase"/>
    <property type="match status" value="1"/>
</dbReference>
<dbReference type="InterPro" id="IPR003010">
    <property type="entry name" value="C-N_Hydrolase"/>
</dbReference>
<dbReference type="Gene3D" id="3.40.630.30">
    <property type="match status" value="1"/>
</dbReference>
<name>A0A5M6ZJQ4_9PROT</name>
<dbReference type="CDD" id="cd07574">
    <property type="entry name" value="nitrilase_Rim1_like"/>
    <property type="match status" value="1"/>
</dbReference>
<dbReference type="Pfam" id="PF00583">
    <property type="entry name" value="Acetyltransf_1"/>
    <property type="match status" value="1"/>
</dbReference>
<dbReference type="Proteomes" id="UP000325122">
    <property type="component" value="Unassembled WGS sequence"/>
</dbReference>
<dbReference type="SUPFAM" id="SSF56317">
    <property type="entry name" value="Carbon-nitrogen hydrolase"/>
    <property type="match status" value="1"/>
</dbReference>
<dbReference type="SUPFAM" id="SSF55729">
    <property type="entry name" value="Acyl-CoA N-acyltransferases (Nat)"/>
    <property type="match status" value="1"/>
</dbReference>
<keyword evidence="4" id="KW-1185">Reference proteome</keyword>
<accession>A0A5M6ZJQ4</accession>
<proteinExistence type="predicted"/>
<evidence type="ECO:0000313" key="3">
    <source>
        <dbReference type="EMBL" id="KAA5804570.1"/>
    </source>
</evidence>
<dbReference type="PROSITE" id="PS50263">
    <property type="entry name" value="CN_HYDROLASE"/>
    <property type="match status" value="1"/>
</dbReference>
<dbReference type="EMBL" id="VWOJ01000001">
    <property type="protein sequence ID" value="KAA5804570.1"/>
    <property type="molecule type" value="Genomic_DNA"/>
</dbReference>
<dbReference type="InterPro" id="IPR000182">
    <property type="entry name" value="GNAT_dom"/>
</dbReference>
<dbReference type="PROSITE" id="PS51186">
    <property type="entry name" value="GNAT"/>
    <property type="match status" value="1"/>
</dbReference>
<evidence type="ECO:0000313" key="4">
    <source>
        <dbReference type="Proteomes" id="UP000325122"/>
    </source>
</evidence>
<dbReference type="GO" id="GO:0016747">
    <property type="term" value="F:acyltransferase activity, transferring groups other than amino-acyl groups"/>
    <property type="evidence" value="ECO:0007669"/>
    <property type="project" value="InterPro"/>
</dbReference>
<dbReference type="InterPro" id="IPR016181">
    <property type="entry name" value="Acyl_CoA_acyltransferase"/>
</dbReference>
<reference evidence="3 4" key="1">
    <citation type="submission" date="2019-09" db="EMBL/GenBank/DDBJ databases">
        <authorList>
            <person name="Kevbrin V."/>
            <person name="Grouzdev D.S."/>
        </authorList>
    </citation>
    <scope>NUCLEOTIDE SEQUENCE [LARGE SCALE GENOMIC DNA]</scope>
    <source>
        <strain evidence="3 4">G-192</strain>
    </source>
</reference>
<evidence type="ECO:0000259" key="1">
    <source>
        <dbReference type="PROSITE" id="PS50263"/>
    </source>
</evidence>
<keyword evidence="3" id="KW-0808">Transferase</keyword>
<gene>
    <name evidence="3" type="ORF">F1654_00745</name>
</gene>
<dbReference type="PANTHER" id="PTHR23088">
    <property type="entry name" value="NITRILASE-RELATED"/>
    <property type="match status" value="1"/>
</dbReference>
<organism evidence="3 4">
    <name type="scientific">Alkalicaulis satelles</name>
    <dbReference type="NCBI Taxonomy" id="2609175"/>
    <lineage>
        <taxon>Bacteria</taxon>
        <taxon>Pseudomonadati</taxon>
        <taxon>Pseudomonadota</taxon>
        <taxon>Alphaproteobacteria</taxon>
        <taxon>Maricaulales</taxon>
        <taxon>Maricaulaceae</taxon>
        <taxon>Alkalicaulis</taxon>
    </lineage>
</organism>
<dbReference type="InterPro" id="IPR036526">
    <property type="entry name" value="C-N_Hydrolase_sf"/>
</dbReference>
<feature type="domain" description="CN hydrolase" evidence="1">
    <location>
        <begin position="226"/>
        <end position="483"/>
    </location>
</feature>
<dbReference type="Gene3D" id="3.60.110.10">
    <property type="entry name" value="Carbon-nitrogen hydrolase"/>
    <property type="match status" value="1"/>
</dbReference>
<evidence type="ECO:0000259" key="2">
    <source>
        <dbReference type="PROSITE" id="PS51186"/>
    </source>
</evidence>
<comment type="caution">
    <text evidence="3">The sequence shown here is derived from an EMBL/GenBank/DDBJ whole genome shotgun (WGS) entry which is preliminary data.</text>
</comment>
<feature type="domain" description="N-acetyltransferase" evidence="2">
    <location>
        <begin position="10"/>
        <end position="209"/>
    </location>
</feature>